<dbReference type="InterPro" id="IPR020846">
    <property type="entry name" value="MFS_dom"/>
</dbReference>
<comment type="caution">
    <text evidence="8">The sequence shown here is derived from an EMBL/GenBank/DDBJ whole genome shotgun (WGS) entry which is preliminary data.</text>
</comment>
<feature type="transmembrane region" description="Helical" evidence="6">
    <location>
        <begin position="289"/>
        <end position="312"/>
    </location>
</feature>
<dbReference type="GO" id="GO:0022857">
    <property type="term" value="F:transmembrane transporter activity"/>
    <property type="evidence" value="ECO:0007669"/>
    <property type="project" value="InterPro"/>
</dbReference>
<keyword evidence="4 6" id="KW-0472">Membrane</keyword>
<feature type="transmembrane region" description="Helical" evidence="6">
    <location>
        <begin position="397"/>
        <end position="420"/>
    </location>
</feature>
<proteinExistence type="predicted"/>
<dbReference type="PROSITE" id="PS50850">
    <property type="entry name" value="MFS"/>
    <property type="match status" value="1"/>
</dbReference>
<sequence length="591" mass="63215">MQTSNNTSLEALSNAELTSKQIEAGEAGSQTPQTLDVSNNNNNNQESSSNAVDSENSPPVLSDARLYVIGVGIWISLFLSAFETTVVATSLVKITSDFQDFNRASWIVVAYLLTYNGFLLLSSKLCDIVGIKTMFLAANVIFGVFSIACGASQNMTQLIIFRAFQGIGGGGIYCIAFILMMSIITKEKLGTFSGGISSVFAIASICGPLLGGVITERSTWRWIFYLNGPGVVVALVILFFSLPKVGQVKLNRETMSRIDFGGGFLSVAWSILLVYALQEGGADYPWKSSVILGTLISGIIGLFLFAGWEWYIAKKSSVVEPIFPLRLLKSPALTYLVLTTFCIGVPIYMTIINIPQRFQVVNGVSPIRAGVLLLPMLVISPVMSLVPGLALKNYYLYVPYGIAVGAAFAVIGTAGLGTLGEGSTIPTKTYGFLILLGAGMGLVMPISVMVVRLIVEAKDEAVALGAQNMTRVLGGLVGLAIGTAILHQKIENELPTVLTPEQLSSLLKSPAILASLQPQQVVRVRDVYARSFDLEFNMAAAFSGLSFIFGCLATYHCVKIAKTIDPNDIFNAGGPKAAAERKNEEKKAGEV</sequence>
<feature type="transmembrane region" description="Helical" evidence="6">
    <location>
        <begin position="432"/>
        <end position="455"/>
    </location>
</feature>
<protein>
    <recommendedName>
        <fullName evidence="7">Major facilitator superfamily (MFS) profile domain-containing protein</fullName>
    </recommendedName>
</protein>
<dbReference type="PANTHER" id="PTHR23501:SF43">
    <property type="entry name" value="MULTIDRUG TRANSPORTER, PUTATIVE (AFU_ORTHOLOGUE AFUA_6G03040)-RELATED"/>
    <property type="match status" value="1"/>
</dbReference>
<dbReference type="Pfam" id="PF07690">
    <property type="entry name" value="MFS_1"/>
    <property type="match status" value="1"/>
</dbReference>
<dbReference type="Gene3D" id="1.20.1720.10">
    <property type="entry name" value="Multidrug resistance protein D"/>
    <property type="match status" value="1"/>
</dbReference>
<accession>A0AAV9XNV1</accession>
<dbReference type="InterPro" id="IPR036259">
    <property type="entry name" value="MFS_trans_sf"/>
</dbReference>
<feature type="transmembrane region" description="Helical" evidence="6">
    <location>
        <begin position="332"/>
        <end position="351"/>
    </location>
</feature>
<feature type="transmembrane region" description="Helical" evidence="6">
    <location>
        <begin position="538"/>
        <end position="558"/>
    </location>
</feature>
<evidence type="ECO:0000256" key="2">
    <source>
        <dbReference type="ARBA" id="ARBA00022692"/>
    </source>
</evidence>
<dbReference type="AlphaFoldDB" id="A0AAV9XNV1"/>
<feature type="compositionally biased region" description="Low complexity" evidence="5">
    <location>
        <begin position="38"/>
        <end position="50"/>
    </location>
</feature>
<evidence type="ECO:0000256" key="6">
    <source>
        <dbReference type="SAM" id="Phobius"/>
    </source>
</evidence>
<dbReference type="Gene3D" id="1.20.1250.20">
    <property type="entry name" value="MFS general substrate transporter like domains"/>
    <property type="match status" value="1"/>
</dbReference>
<feature type="domain" description="Major facilitator superfamily (MFS) profile" evidence="7">
    <location>
        <begin position="69"/>
        <end position="562"/>
    </location>
</feature>
<evidence type="ECO:0000256" key="4">
    <source>
        <dbReference type="ARBA" id="ARBA00023136"/>
    </source>
</evidence>
<feature type="transmembrane region" description="Helical" evidence="6">
    <location>
        <begin position="260"/>
        <end position="277"/>
    </location>
</feature>
<keyword evidence="3 6" id="KW-1133">Transmembrane helix</keyword>
<keyword evidence="2 6" id="KW-0812">Transmembrane</keyword>
<reference evidence="8 9" key="1">
    <citation type="submission" date="2019-10" db="EMBL/GenBank/DDBJ databases">
        <authorList>
            <person name="Palmer J.M."/>
        </authorList>
    </citation>
    <scope>NUCLEOTIDE SEQUENCE [LARGE SCALE GENOMIC DNA]</scope>
    <source>
        <strain evidence="8 9">TWF694</strain>
    </source>
</reference>
<feature type="transmembrane region" description="Helical" evidence="6">
    <location>
        <begin position="104"/>
        <end position="122"/>
    </location>
</feature>
<evidence type="ECO:0000313" key="8">
    <source>
        <dbReference type="EMBL" id="KAK6543673.1"/>
    </source>
</evidence>
<feature type="transmembrane region" description="Helical" evidence="6">
    <location>
        <begin position="371"/>
        <end position="391"/>
    </location>
</feature>
<dbReference type="EMBL" id="JAVHJO010000001">
    <property type="protein sequence ID" value="KAK6543673.1"/>
    <property type="molecule type" value="Genomic_DNA"/>
</dbReference>
<gene>
    <name evidence="8" type="ORF">TWF694_000411</name>
</gene>
<comment type="subcellular location">
    <subcellularLocation>
        <location evidence="1">Membrane</location>
        <topology evidence="1">Multi-pass membrane protein</topology>
    </subcellularLocation>
</comment>
<dbReference type="Proteomes" id="UP001365542">
    <property type="component" value="Unassembled WGS sequence"/>
</dbReference>
<feature type="transmembrane region" description="Helical" evidence="6">
    <location>
        <begin position="66"/>
        <end position="92"/>
    </location>
</feature>
<dbReference type="PANTHER" id="PTHR23501">
    <property type="entry name" value="MAJOR FACILITATOR SUPERFAMILY"/>
    <property type="match status" value="1"/>
</dbReference>
<evidence type="ECO:0000256" key="1">
    <source>
        <dbReference type="ARBA" id="ARBA00004141"/>
    </source>
</evidence>
<evidence type="ECO:0000313" key="9">
    <source>
        <dbReference type="Proteomes" id="UP001365542"/>
    </source>
</evidence>
<evidence type="ECO:0000259" key="7">
    <source>
        <dbReference type="PROSITE" id="PS50850"/>
    </source>
</evidence>
<feature type="transmembrane region" description="Helical" evidence="6">
    <location>
        <begin position="128"/>
        <end position="151"/>
    </location>
</feature>
<organism evidence="8 9">
    <name type="scientific">Orbilia ellipsospora</name>
    <dbReference type="NCBI Taxonomy" id="2528407"/>
    <lineage>
        <taxon>Eukaryota</taxon>
        <taxon>Fungi</taxon>
        <taxon>Dikarya</taxon>
        <taxon>Ascomycota</taxon>
        <taxon>Pezizomycotina</taxon>
        <taxon>Orbiliomycetes</taxon>
        <taxon>Orbiliales</taxon>
        <taxon>Orbiliaceae</taxon>
        <taxon>Orbilia</taxon>
    </lineage>
</organism>
<dbReference type="GO" id="GO:0005886">
    <property type="term" value="C:plasma membrane"/>
    <property type="evidence" value="ECO:0007669"/>
    <property type="project" value="TreeGrafter"/>
</dbReference>
<dbReference type="SUPFAM" id="SSF103473">
    <property type="entry name" value="MFS general substrate transporter"/>
    <property type="match status" value="1"/>
</dbReference>
<feature type="transmembrane region" description="Helical" evidence="6">
    <location>
        <begin position="222"/>
        <end position="240"/>
    </location>
</feature>
<name>A0AAV9XNV1_9PEZI</name>
<feature type="transmembrane region" description="Helical" evidence="6">
    <location>
        <begin position="163"/>
        <end position="184"/>
    </location>
</feature>
<evidence type="ECO:0000256" key="3">
    <source>
        <dbReference type="ARBA" id="ARBA00022989"/>
    </source>
</evidence>
<feature type="transmembrane region" description="Helical" evidence="6">
    <location>
        <begin position="190"/>
        <end position="210"/>
    </location>
</feature>
<dbReference type="InterPro" id="IPR011701">
    <property type="entry name" value="MFS"/>
</dbReference>
<feature type="compositionally biased region" description="Polar residues" evidence="5">
    <location>
        <begin position="28"/>
        <end position="37"/>
    </location>
</feature>
<evidence type="ECO:0000256" key="5">
    <source>
        <dbReference type="SAM" id="MobiDB-lite"/>
    </source>
</evidence>
<keyword evidence="9" id="KW-1185">Reference proteome</keyword>
<feature type="region of interest" description="Disordered" evidence="5">
    <location>
        <begin position="21"/>
        <end position="58"/>
    </location>
</feature>